<dbReference type="SUPFAM" id="SSF55469">
    <property type="entry name" value="FMN-dependent nitroreductase-like"/>
    <property type="match status" value="1"/>
</dbReference>
<dbReference type="RefSeq" id="WP_183348840.1">
    <property type="nucleotide sequence ID" value="NZ_JACHEO010000003.1"/>
</dbReference>
<dbReference type="InterPro" id="IPR017896">
    <property type="entry name" value="4Fe4S_Fe-S-bd"/>
</dbReference>
<evidence type="ECO:0000256" key="2">
    <source>
        <dbReference type="ARBA" id="ARBA00022723"/>
    </source>
</evidence>
<gene>
    <name evidence="7" type="ORF">HNQ81_000962</name>
</gene>
<accession>A0A840V0L7</accession>
<reference evidence="7 8" key="1">
    <citation type="submission" date="2020-08" db="EMBL/GenBank/DDBJ databases">
        <title>Genomic Encyclopedia of Type Strains, Phase IV (KMG-IV): sequencing the most valuable type-strain genomes for metagenomic binning, comparative biology and taxonomic classification.</title>
        <authorList>
            <person name="Goeker M."/>
        </authorList>
    </citation>
    <scope>NUCLEOTIDE SEQUENCE [LARGE SCALE GENOMIC DNA]</scope>
    <source>
        <strain evidence="7 8">DSM 28570</strain>
    </source>
</reference>
<dbReference type="Gene3D" id="3.30.70.20">
    <property type="match status" value="1"/>
</dbReference>
<dbReference type="GO" id="GO:0046872">
    <property type="term" value="F:metal ion binding"/>
    <property type="evidence" value="ECO:0007669"/>
    <property type="project" value="UniProtKB-KW"/>
</dbReference>
<keyword evidence="3" id="KW-0560">Oxidoreductase</keyword>
<feature type="domain" description="4Fe-4S ferredoxin-type" evidence="6">
    <location>
        <begin position="35"/>
        <end position="65"/>
    </location>
</feature>
<evidence type="ECO:0000256" key="4">
    <source>
        <dbReference type="ARBA" id="ARBA00023004"/>
    </source>
</evidence>
<comment type="caution">
    <text evidence="7">The sequence shown here is derived from an EMBL/GenBank/DDBJ whole genome shotgun (WGS) entry which is preliminary data.</text>
</comment>
<dbReference type="InterPro" id="IPR017900">
    <property type="entry name" value="4Fe4S_Fe_S_CS"/>
</dbReference>
<keyword evidence="4" id="KW-0408">Iron</keyword>
<evidence type="ECO:0000313" key="8">
    <source>
        <dbReference type="Proteomes" id="UP000539642"/>
    </source>
</evidence>
<dbReference type="GO" id="GO:0016491">
    <property type="term" value="F:oxidoreductase activity"/>
    <property type="evidence" value="ECO:0007669"/>
    <property type="project" value="UniProtKB-KW"/>
</dbReference>
<dbReference type="InterPro" id="IPR029479">
    <property type="entry name" value="Nitroreductase"/>
</dbReference>
<organism evidence="7 8">
    <name type="scientific">Desulfoprunum benzoelyticum</name>
    <dbReference type="NCBI Taxonomy" id="1506996"/>
    <lineage>
        <taxon>Bacteria</taxon>
        <taxon>Pseudomonadati</taxon>
        <taxon>Thermodesulfobacteriota</taxon>
        <taxon>Desulfobulbia</taxon>
        <taxon>Desulfobulbales</taxon>
        <taxon>Desulfobulbaceae</taxon>
        <taxon>Desulfoprunum</taxon>
    </lineage>
</organism>
<dbReference type="EMBL" id="JACHEO010000003">
    <property type="protein sequence ID" value="MBB5347249.1"/>
    <property type="molecule type" value="Genomic_DNA"/>
</dbReference>
<evidence type="ECO:0000256" key="1">
    <source>
        <dbReference type="ARBA" id="ARBA00007118"/>
    </source>
</evidence>
<keyword evidence="2" id="KW-0479">Metal-binding</keyword>
<dbReference type="GO" id="GO:0051536">
    <property type="term" value="F:iron-sulfur cluster binding"/>
    <property type="evidence" value="ECO:0007669"/>
    <property type="project" value="UniProtKB-KW"/>
</dbReference>
<dbReference type="InterPro" id="IPR000415">
    <property type="entry name" value="Nitroreductase-like"/>
</dbReference>
<protein>
    <submittedName>
        <fullName evidence="7">Nitroreductase/NAD-dependent dihydropyrimidine dehydrogenase PreA subunit</fullName>
    </submittedName>
</protein>
<dbReference type="PANTHER" id="PTHR43673">
    <property type="entry name" value="NAD(P)H NITROREDUCTASE YDGI-RELATED"/>
    <property type="match status" value="1"/>
</dbReference>
<dbReference type="SUPFAM" id="SSF54862">
    <property type="entry name" value="4Fe-4S ferredoxins"/>
    <property type="match status" value="1"/>
</dbReference>
<proteinExistence type="inferred from homology"/>
<dbReference type="PROSITE" id="PS51379">
    <property type="entry name" value="4FE4S_FER_2"/>
    <property type="match status" value="2"/>
</dbReference>
<keyword evidence="8" id="KW-1185">Reference proteome</keyword>
<feature type="domain" description="4Fe-4S ferredoxin-type" evidence="6">
    <location>
        <begin position="3"/>
        <end position="32"/>
    </location>
</feature>
<evidence type="ECO:0000256" key="3">
    <source>
        <dbReference type="ARBA" id="ARBA00023002"/>
    </source>
</evidence>
<dbReference type="Gene3D" id="3.40.109.10">
    <property type="entry name" value="NADH Oxidase"/>
    <property type="match status" value="1"/>
</dbReference>
<evidence type="ECO:0000313" key="7">
    <source>
        <dbReference type="EMBL" id="MBB5347249.1"/>
    </source>
</evidence>
<comment type="similarity">
    <text evidence="1">Belongs to the nitroreductase family.</text>
</comment>
<dbReference type="AlphaFoldDB" id="A0A840V0L7"/>
<dbReference type="Pfam" id="PF13187">
    <property type="entry name" value="Fer4_9"/>
    <property type="match status" value="1"/>
</dbReference>
<dbReference type="Proteomes" id="UP000539642">
    <property type="component" value="Unassembled WGS sequence"/>
</dbReference>
<dbReference type="CDD" id="cd02143">
    <property type="entry name" value="nitroreductase_FeS-like"/>
    <property type="match status" value="1"/>
</dbReference>
<dbReference type="PROSITE" id="PS00198">
    <property type="entry name" value="4FE4S_FER_1"/>
    <property type="match status" value="1"/>
</dbReference>
<evidence type="ECO:0000256" key="5">
    <source>
        <dbReference type="ARBA" id="ARBA00023014"/>
    </source>
</evidence>
<evidence type="ECO:0000259" key="6">
    <source>
        <dbReference type="PROSITE" id="PS51379"/>
    </source>
</evidence>
<dbReference type="Pfam" id="PF00881">
    <property type="entry name" value="Nitroreductase"/>
    <property type="match status" value="1"/>
</dbReference>
<keyword evidence="5" id="KW-0411">Iron-sulfur</keyword>
<name>A0A840V0L7_9BACT</name>
<dbReference type="PANTHER" id="PTHR43673:SF10">
    <property type="entry name" value="NADH DEHYDROGENASE_NAD(P)H NITROREDUCTASE XCC3605-RELATED"/>
    <property type="match status" value="1"/>
</dbReference>
<sequence>MMTLLNVDHEKCKQDGLCANDCPAGVIFFKPGQYPELKRGAEAMCLRCGHCVAICPHGAMDHAEVPLVDCPPIDPALSVTPDQAVQFLRSRRSVRRFKPGPVEQADIQRLIDIGRYAPTASNAQVLRWLVINDKSRLDALAGQVIEWMRAVVASGEGVTPYMPVVIKAWDKGFNPIFHTAPCLVVATAPAGASNGMIDISLALSYLELAAPQFGMGTCWAGLLQYALECNPKIKTAVGIPEECPYHYPMMVGYAKARYYRLPERKPAVITWL</sequence>